<dbReference type="EC" id="2.7.13.3" evidence="2"/>
<dbReference type="SUPFAM" id="SSF47384">
    <property type="entry name" value="Homodimeric domain of signal transducing histidine kinase"/>
    <property type="match status" value="1"/>
</dbReference>
<sequence length="783" mass="86852">MFQTNPLATPWVVLRLRYWWPALYLGLAAIEVAAQGTAALSIGEAIRNESDHHAVHGGEAVVLRGVVTDTAHDVGMGNSLSNLQDATGGIALFGDHKVLPPASLKRGDVVEARGKLMQYRGMEELQLESVRRTGSAPVPPAVEVSAANLHNEDHSGRLVRVKGRIILLPNGWIALRDNSGEIPVYLLRSFFQSTSFMNRLLEGGQVEIVGFARQRVGDGESAGSGYLLSPRDDQDFKFAPQTRYRETAAVTFVALGCFLYLWQRRRAAEKRERALAVLSEGWKESDERFRQMAANVGEVFWMLEVEKNELLYVSPAFGRIWGRDSGMLEPRENLLDTVHPEDRDRVRSFLERNVRQALEETYRIVRPNGAVRWIHDRSFPIFNQEGKPYRVAGIAADITDRRELEEELRQAQKMDAVGRLAGGVAHDFNNLLTVIVGYSRTLLDRSPSDDSTRFQLEQILQASNRAAALTSQLLAFSRKQVPQPRLINLNHLVMNVESLLRRVMGEHIVFHAVLADCLLYVKADPNQLEQILINLAANARDAMPDGGEFRIETALVDAREEAAEDRAEEKCVLLRVRDSGIGMNEAVLEHAFEPFFTTKGVGKGTGLGLSTVYGLVQQNHGTIHVSSERGHGTVFEIYLPAVSGGEQAEETRAVNGTQHGHETILVAEDEAGVRKLVCDALELFGYTVLAAADGYEAMRILEQCNGPVHLLLTDVIMPLMGGRELAKRVQSSKPETKVIYMSGYTDDTLAFHGFPQSNDGFIQKPFTMTVLAEKVRQVLSNGS</sequence>
<feature type="domain" description="PAC" evidence="8">
    <location>
        <begin position="358"/>
        <end position="410"/>
    </location>
</feature>
<evidence type="ECO:0000256" key="2">
    <source>
        <dbReference type="ARBA" id="ARBA00012438"/>
    </source>
</evidence>
<evidence type="ECO:0000256" key="1">
    <source>
        <dbReference type="ARBA" id="ARBA00000085"/>
    </source>
</evidence>
<dbReference type="eggNOG" id="COG4191">
    <property type="taxonomic scope" value="Bacteria"/>
</dbReference>
<dbReference type="InterPro" id="IPR004358">
    <property type="entry name" value="Sig_transdc_His_kin-like_C"/>
</dbReference>
<dbReference type="Pfam" id="PF08447">
    <property type="entry name" value="PAS_3"/>
    <property type="match status" value="1"/>
</dbReference>
<dbReference type="Gene3D" id="2.10.70.100">
    <property type="match status" value="1"/>
</dbReference>
<evidence type="ECO:0000259" key="5">
    <source>
        <dbReference type="PROSITE" id="PS50109"/>
    </source>
</evidence>
<dbReference type="GO" id="GO:0000155">
    <property type="term" value="F:phosphorelay sensor kinase activity"/>
    <property type="evidence" value="ECO:0007669"/>
    <property type="project" value="InterPro"/>
</dbReference>
<name>Q02CP4_SOLUE</name>
<dbReference type="InterPro" id="IPR001610">
    <property type="entry name" value="PAC"/>
</dbReference>
<dbReference type="InterPro" id="IPR003594">
    <property type="entry name" value="HATPase_dom"/>
</dbReference>
<dbReference type="eggNOG" id="COG2202">
    <property type="taxonomic scope" value="Bacteria"/>
</dbReference>
<dbReference type="CDD" id="cd00082">
    <property type="entry name" value="HisKA"/>
    <property type="match status" value="1"/>
</dbReference>
<dbReference type="SMART" id="SM00387">
    <property type="entry name" value="HATPase_c"/>
    <property type="match status" value="1"/>
</dbReference>
<dbReference type="InterPro" id="IPR003661">
    <property type="entry name" value="HisK_dim/P_dom"/>
</dbReference>
<dbReference type="AlphaFoldDB" id="Q02CP4"/>
<dbReference type="HOGENOM" id="CLU_357840_0_0_0"/>
<dbReference type="InParanoid" id="Q02CP4"/>
<dbReference type="SMART" id="SM00086">
    <property type="entry name" value="PAC"/>
    <property type="match status" value="1"/>
</dbReference>
<organism evidence="9">
    <name type="scientific">Solibacter usitatus (strain Ellin6076)</name>
    <dbReference type="NCBI Taxonomy" id="234267"/>
    <lineage>
        <taxon>Bacteria</taxon>
        <taxon>Pseudomonadati</taxon>
        <taxon>Acidobacteriota</taxon>
        <taxon>Terriglobia</taxon>
        <taxon>Bryobacterales</taxon>
        <taxon>Solibacteraceae</taxon>
        <taxon>Candidatus Solibacter</taxon>
    </lineage>
</organism>
<dbReference type="Pfam" id="PF00072">
    <property type="entry name" value="Response_reg"/>
    <property type="match status" value="1"/>
</dbReference>
<dbReference type="PROSITE" id="PS50112">
    <property type="entry name" value="PAS"/>
    <property type="match status" value="1"/>
</dbReference>
<feature type="domain" description="Response regulatory" evidence="6">
    <location>
        <begin position="663"/>
        <end position="779"/>
    </location>
</feature>
<dbReference type="SUPFAM" id="SSF55785">
    <property type="entry name" value="PYP-like sensor domain (PAS domain)"/>
    <property type="match status" value="1"/>
</dbReference>
<dbReference type="SMART" id="SM00388">
    <property type="entry name" value="HisKA"/>
    <property type="match status" value="1"/>
</dbReference>
<dbReference type="PROSITE" id="PS50110">
    <property type="entry name" value="RESPONSE_REGULATORY"/>
    <property type="match status" value="1"/>
</dbReference>
<dbReference type="Pfam" id="PF00512">
    <property type="entry name" value="HisKA"/>
    <property type="match status" value="1"/>
</dbReference>
<dbReference type="CDD" id="cd00156">
    <property type="entry name" value="REC"/>
    <property type="match status" value="1"/>
</dbReference>
<dbReference type="eggNOG" id="COG0784">
    <property type="taxonomic scope" value="Bacteria"/>
</dbReference>
<dbReference type="PRINTS" id="PR00344">
    <property type="entry name" value="BCTRLSENSOR"/>
</dbReference>
<dbReference type="InterPro" id="IPR000014">
    <property type="entry name" value="PAS"/>
</dbReference>
<keyword evidence="3 4" id="KW-0597">Phosphoprotein</keyword>
<dbReference type="PROSITE" id="PS50113">
    <property type="entry name" value="PAC"/>
    <property type="match status" value="1"/>
</dbReference>
<dbReference type="Gene3D" id="3.30.450.20">
    <property type="entry name" value="PAS domain"/>
    <property type="match status" value="1"/>
</dbReference>
<dbReference type="SUPFAM" id="SSF52172">
    <property type="entry name" value="CheY-like"/>
    <property type="match status" value="1"/>
</dbReference>
<dbReference type="InterPro" id="IPR036097">
    <property type="entry name" value="HisK_dim/P_sf"/>
</dbReference>
<evidence type="ECO:0000259" key="6">
    <source>
        <dbReference type="PROSITE" id="PS50110"/>
    </source>
</evidence>
<dbReference type="EMBL" id="CP000473">
    <property type="protein sequence ID" value="ABJ81172.1"/>
    <property type="molecule type" value="Genomic_DNA"/>
</dbReference>
<dbReference type="Gene3D" id="3.40.50.2300">
    <property type="match status" value="1"/>
</dbReference>
<comment type="catalytic activity">
    <reaction evidence="1">
        <text>ATP + protein L-histidine = ADP + protein N-phospho-L-histidine.</text>
        <dbReference type="EC" id="2.7.13.3"/>
    </reaction>
</comment>
<dbReference type="eggNOG" id="COG4085">
    <property type="taxonomic scope" value="Bacteria"/>
</dbReference>
<dbReference type="PROSITE" id="PS50109">
    <property type="entry name" value="HIS_KIN"/>
    <property type="match status" value="1"/>
</dbReference>
<feature type="domain" description="PAS" evidence="7">
    <location>
        <begin position="285"/>
        <end position="357"/>
    </location>
</feature>
<dbReference type="SUPFAM" id="SSF55874">
    <property type="entry name" value="ATPase domain of HSP90 chaperone/DNA topoisomerase II/histidine kinase"/>
    <property type="match status" value="1"/>
</dbReference>
<gene>
    <name evidence="9" type="ordered locus">Acid_0157</name>
</gene>
<dbReference type="InterPro" id="IPR011006">
    <property type="entry name" value="CheY-like_superfamily"/>
</dbReference>
<evidence type="ECO:0000256" key="4">
    <source>
        <dbReference type="PROSITE-ProRule" id="PRU00169"/>
    </source>
</evidence>
<reference evidence="9" key="1">
    <citation type="submission" date="2006-10" db="EMBL/GenBank/DDBJ databases">
        <title>Complete sequence of Solibacter usitatus Ellin6076.</title>
        <authorList>
            <consortium name="US DOE Joint Genome Institute"/>
            <person name="Copeland A."/>
            <person name="Lucas S."/>
            <person name="Lapidus A."/>
            <person name="Barry K."/>
            <person name="Detter J.C."/>
            <person name="Glavina del Rio T."/>
            <person name="Hammon N."/>
            <person name="Israni S."/>
            <person name="Dalin E."/>
            <person name="Tice H."/>
            <person name="Pitluck S."/>
            <person name="Thompson L.S."/>
            <person name="Brettin T."/>
            <person name="Bruce D."/>
            <person name="Han C."/>
            <person name="Tapia R."/>
            <person name="Gilna P."/>
            <person name="Schmutz J."/>
            <person name="Larimer F."/>
            <person name="Land M."/>
            <person name="Hauser L."/>
            <person name="Kyrpides N."/>
            <person name="Mikhailova N."/>
            <person name="Janssen P.H."/>
            <person name="Kuske C.R."/>
            <person name="Richardson P."/>
        </authorList>
    </citation>
    <scope>NUCLEOTIDE SEQUENCE</scope>
    <source>
        <strain evidence="9">Ellin6076</strain>
    </source>
</reference>
<feature type="modified residue" description="4-aspartylphosphate" evidence="4">
    <location>
        <position position="714"/>
    </location>
</feature>
<feature type="domain" description="Histidine kinase" evidence="5">
    <location>
        <begin position="423"/>
        <end position="643"/>
    </location>
</feature>
<evidence type="ECO:0000259" key="8">
    <source>
        <dbReference type="PROSITE" id="PS50113"/>
    </source>
</evidence>
<dbReference type="InterPro" id="IPR013655">
    <property type="entry name" value="PAS_fold_3"/>
</dbReference>
<dbReference type="InterPro" id="IPR005467">
    <property type="entry name" value="His_kinase_dom"/>
</dbReference>
<dbReference type="PANTHER" id="PTHR43065:SF42">
    <property type="entry name" value="TWO-COMPONENT SENSOR PPRA"/>
    <property type="match status" value="1"/>
</dbReference>
<protein>
    <recommendedName>
        <fullName evidence="2">histidine kinase</fullName>
        <ecNumber evidence="2">2.7.13.3</ecNumber>
    </recommendedName>
</protein>
<dbReference type="Gene3D" id="1.10.287.130">
    <property type="match status" value="1"/>
</dbReference>
<accession>Q02CP4</accession>
<dbReference type="CDD" id="cd03524">
    <property type="entry name" value="RPA2_OBF_family"/>
    <property type="match status" value="1"/>
</dbReference>
<dbReference type="InterPro" id="IPR035965">
    <property type="entry name" value="PAS-like_dom_sf"/>
</dbReference>
<evidence type="ECO:0000259" key="7">
    <source>
        <dbReference type="PROSITE" id="PS50112"/>
    </source>
</evidence>
<dbReference type="PANTHER" id="PTHR43065">
    <property type="entry name" value="SENSOR HISTIDINE KINASE"/>
    <property type="match status" value="1"/>
</dbReference>
<dbReference type="SMART" id="SM00448">
    <property type="entry name" value="REC"/>
    <property type="match status" value="1"/>
</dbReference>
<dbReference type="SMART" id="SM00091">
    <property type="entry name" value="PAS"/>
    <property type="match status" value="1"/>
</dbReference>
<dbReference type="Pfam" id="PF02518">
    <property type="entry name" value="HATPase_c"/>
    <property type="match status" value="1"/>
</dbReference>
<keyword evidence="9" id="KW-0418">Kinase</keyword>
<proteinExistence type="predicted"/>
<dbReference type="CDD" id="cd00130">
    <property type="entry name" value="PAS"/>
    <property type="match status" value="1"/>
</dbReference>
<keyword evidence="9" id="KW-0808">Transferase</keyword>
<dbReference type="NCBIfam" id="TIGR00229">
    <property type="entry name" value="sensory_box"/>
    <property type="match status" value="1"/>
</dbReference>
<evidence type="ECO:0000313" key="9">
    <source>
        <dbReference type="EMBL" id="ABJ81172.1"/>
    </source>
</evidence>
<evidence type="ECO:0000256" key="3">
    <source>
        <dbReference type="ARBA" id="ARBA00022553"/>
    </source>
</evidence>
<dbReference type="STRING" id="234267.Acid_0157"/>
<dbReference type="InterPro" id="IPR000700">
    <property type="entry name" value="PAS-assoc_C"/>
</dbReference>
<dbReference type="InterPro" id="IPR036890">
    <property type="entry name" value="HATPase_C_sf"/>
</dbReference>
<dbReference type="Gene3D" id="3.30.565.10">
    <property type="entry name" value="Histidine kinase-like ATPase, C-terminal domain"/>
    <property type="match status" value="1"/>
</dbReference>
<dbReference type="InterPro" id="IPR001789">
    <property type="entry name" value="Sig_transdc_resp-reg_receiver"/>
</dbReference>
<dbReference type="KEGG" id="sus:Acid_0157"/>